<dbReference type="OrthoDB" id="2269743at2759"/>
<dbReference type="AlphaFoldDB" id="A0A1X2H4F7"/>
<feature type="region of interest" description="Disordered" evidence="1">
    <location>
        <begin position="139"/>
        <end position="266"/>
    </location>
</feature>
<feature type="region of interest" description="Disordered" evidence="1">
    <location>
        <begin position="1"/>
        <end position="62"/>
    </location>
</feature>
<feature type="compositionally biased region" description="Basic and acidic residues" evidence="1">
    <location>
        <begin position="18"/>
        <end position="29"/>
    </location>
</feature>
<dbReference type="InParanoid" id="A0A1X2H4F7"/>
<feature type="compositionally biased region" description="Pro residues" evidence="1">
    <location>
        <begin position="192"/>
        <end position="206"/>
    </location>
</feature>
<sequence>MPRTLTDHMHAPFGDAIDGNRPKGKERATRSLPPRKRATTHEGSVSPAGSAQSMPAFSPHNRPEVYMAQLDVIPLSDVRGGPMEARRRSRTQCFSDAAVSPPVPSKRQRHQRQDENQPHHILDQLLNVDPAVAANAASTSITSEAQAPRSFPKLATTSFLTSPKHVKKGRRGHPQSVNKSTSASTTTSRYAAPPPATTAAAAPPPSGGAGTDYPSKPIHKSNLGRPTATTTTTTTGAAGAPATSSTSTPAPSSISGTPGPAARRGPEYAYPRESLKVPLTPEEPVQDDARLSAKEKEKEYWRRQRRVFVRSRFITNDEACAIANSVYVSQPVDPGNRIVETFQANIANFRSKWRKIIKDRVGELNLTREDIVSRSEQDLLELVTPRVDRQMLEKIWNHWLSDPFVDQFAFYNDPQAVQALTTATIHALAVTVRHHYGLLKERDFRRLLDDLDKYTRDMNLPDSQRR</sequence>
<dbReference type="Proteomes" id="UP000242180">
    <property type="component" value="Unassembled WGS sequence"/>
</dbReference>
<evidence type="ECO:0000256" key="1">
    <source>
        <dbReference type="SAM" id="MobiDB-lite"/>
    </source>
</evidence>
<reference evidence="2 3" key="1">
    <citation type="submission" date="2016-07" db="EMBL/GenBank/DDBJ databases">
        <title>Pervasive Adenine N6-methylation of Active Genes in Fungi.</title>
        <authorList>
            <consortium name="DOE Joint Genome Institute"/>
            <person name="Mondo S.J."/>
            <person name="Dannebaum R.O."/>
            <person name="Kuo R.C."/>
            <person name="Labutti K."/>
            <person name="Haridas S."/>
            <person name="Kuo A."/>
            <person name="Salamov A."/>
            <person name="Ahrendt S.R."/>
            <person name="Lipzen A."/>
            <person name="Sullivan W."/>
            <person name="Andreopoulos W.B."/>
            <person name="Clum A."/>
            <person name="Lindquist E."/>
            <person name="Daum C."/>
            <person name="Ramamoorthy G.K."/>
            <person name="Gryganskyi A."/>
            <person name="Culley D."/>
            <person name="Magnuson J.K."/>
            <person name="James T.Y."/>
            <person name="O'Malley M.A."/>
            <person name="Stajich J.E."/>
            <person name="Spatafora J.W."/>
            <person name="Visel A."/>
            <person name="Grigoriev I.V."/>
        </authorList>
    </citation>
    <scope>NUCLEOTIDE SEQUENCE [LARGE SCALE GENOMIC DNA]</scope>
    <source>
        <strain evidence="2 3">NRRL 2496</strain>
    </source>
</reference>
<accession>A0A1X2H4F7</accession>
<gene>
    <name evidence="2" type="ORF">BCR43DRAFT_496640</name>
</gene>
<proteinExistence type="predicted"/>
<protein>
    <submittedName>
        <fullName evidence="2">Uncharacterized protein</fullName>
    </submittedName>
</protein>
<comment type="caution">
    <text evidence="2">The sequence shown here is derived from an EMBL/GenBank/DDBJ whole genome shotgun (WGS) entry which is preliminary data.</text>
</comment>
<evidence type="ECO:0000313" key="2">
    <source>
        <dbReference type="EMBL" id="ORY93275.1"/>
    </source>
</evidence>
<feature type="compositionally biased region" description="Basic residues" evidence="1">
    <location>
        <begin position="164"/>
        <end position="173"/>
    </location>
</feature>
<name>A0A1X2H4F7_SYNRA</name>
<evidence type="ECO:0000313" key="3">
    <source>
        <dbReference type="Proteomes" id="UP000242180"/>
    </source>
</evidence>
<feature type="compositionally biased region" description="Polar residues" evidence="1">
    <location>
        <begin position="41"/>
        <end position="55"/>
    </location>
</feature>
<keyword evidence="3" id="KW-1185">Reference proteome</keyword>
<organism evidence="2 3">
    <name type="scientific">Syncephalastrum racemosum</name>
    <name type="common">Filamentous fungus</name>
    <dbReference type="NCBI Taxonomy" id="13706"/>
    <lineage>
        <taxon>Eukaryota</taxon>
        <taxon>Fungi</taxon>
        <taxon>Fungi incertae sedis</taxon>
        <taxon>Mucoromycota</taxon>
        <taxon>Mucoromycotina</taxon>
        <taxon>Mucoromycetes</taxon>
        <taxon>Mucorales</taxon>
        <taxon>Syncephalastraceae</taxon>
        <taxon>Syncephalastrum</taxon>
    </lineage>
</organism>
<feature type="region of interest" description="Disordered" evidence="1">
    <location>
        <begin position="79"/>
        <end position="115"/>
    </location>
</feature>
<feature type="compositionally biased region" description="Low complexity" evidence="1">
    <location>
        <begin position="180"/>
        <end position="191"/>
    </location>
</feature>
<dbReference type="EMBL" id="MCGN01000009">
    <property type="protein sequence ID" value="ORY93275.1"/>
    <property type="molecule type" value="Genomic_DNA"/>
</dbReference>
<feature type="compositionally biased region" description="Low complexity" evidence="1">
    <location>
        <begin position="226"/>
        <end position="262"/>
    </location>
</feature>
<feature type="compositionally biased region" description="Basic and acidic residues" evidence="1">
    <location>
        <begin position="1"/>
        <end position="10"/>
    </location>
</feature>